<dbReference type="Proteomes" id="UP001153076">
    <property type="component" value="Unassembled WGS sequence"/>
</dbReference>
<comment type="caution">
    <text evidence="1">The sequence shown here is derived from an EMBL/GenBank/DDBJ whole genome shotgun (WGS) entry which is preliminary data.</text>
</comment>
<sequence length="168" mass="18526">METEPSGADASGYSFLNHHFKKGTLLMLQQASKAPILCGGLRTVSVINSSSDKLREHMYFCWQLFQLELPVPVDFNTKYLVKQQASTTSYVNNCTSAIDGCEASNKQGCLECDSHVLLECNPHFPTYHGGSITKGPGLRVQRVITWVSNYIAGCSLSNVALHLRCKSH</sequence>
<protein>
    <submittedName>
        <fullName evidence="1">Uncharacterized protein</fullName>
    </submittedName>
</protein>
<name>A0A9Q1K9I6_9CARY</name>
<accession>A0A9Q1K9I6</accession>
<proteinExistence type="predicted"/>
<evidence type="ECO:0000313" key="2">
    <source>
        <dbReference type="Proteomes" id="UP001153076"/>
    </source>
</evidence>
<dbReference type="EMBL" id="JAKOGI010000222">
    <property type="protein sequence ID" value="KAJ8439370.1"/>
    <property type="molecule type" value="Genomic_DNA"/>
</dbReference>
<organism evidence="1 2">
    <name type="scientific">Carnegiea gigantea</name>
    <dbReference type="NCBI Taxonomy" id="171969"/>
    <lineage>
        <taxon>Eukaryota</taxon>
        <taxon>Viridiplantae</taxon>
        <taxon>Streptophyta</taxon>
        <taxon>Embryophyta</taxon>
        <taxon>Tracheophyta</taxon>
        <taxon>Spermatophyta</taxon>
        <taxon>Magnoliopsida</taxon>
        <taxon>eudicotyledons</taxon>
        <taxon>Gunneridae</taxon>
        <taxon>Pentapetalae</taxon>
        <taxon>Caryophyllales</taxon>
        <taxon>Cactineae</taxon>
        <taxon>Cactaceae</taxon>
        <taxon>Cactoideae</taxon>
        <taxon>Echinocereeae</taxon>
        <taxon>Carnegiea</taxon>
    </lineage>
</organism>
<gene>
    <name evidence="1" type="ORF">Cgig2_022507</name>
</gene>
<reference evidence="1" key="1">
    <citation type="submission" date="2022-04" db="EMBL/GenBank/DDBJ databases">
        <title>Carnegiea gigantea Genome sequencing and assembly v2.</title>
        <authorList>
            <person name="Copetti D."/>
            <person name="Sanderson M.J."/>
            <person name="Burquez A."/>
            <person name="Wojciechowski M.F."/>
        </authorList>
    </citation>
    <scope>NUCLEOTIDE SEQUENCE</scope>
    <source>
        <strain evidence="1">SGP5-SGP5p</strain>
        <tissue evidence="1">Aerial part</tissue>
    </source>
</reference>
<keyword evidence="2" id="KW-1185">Reference proteome</keyword>
<evidence type="ECO:0000313" key="1">
    <source>
        <dbReference type="EMBL" id="KAJ8439370.1"/>
    </source>
</evidence>
<dbReference type="AlphaFoldDB" id="A0A9Q1K9I6"/>